<evidence type="ECO:0000313" key="2">
    <source>
        <dbReference type="Proteomes" id="UP000030645"/>
    </source>
</evidence>
<reference evidence="2" key="1">
    <citation type="submission" date="2013-01" db="EMBL/GenBank/DDBJ databases">
        <title>Draft Genome Sequence of a Mulberry Tree, Morus notabilis C.K. Schneid.</title>
        <authorList>
            <person name="He N."/>
            <person name="Zhao S."/>
        </authorList>
    </citation>
    <scope>NUCLEOTIDE SEQUENCE</scope>
</reference>
<protein>
    <submittedName>
        <fullName evidence="1">Uncharacterized protein</fullName>
    </submittedName>
</protein>
<proteinExistence type="predicted"/>
<organism evidence="1 2">
    <name type="scientific">Morus notabilis</name>
    <dbReference type="NCBI Taxonomy" id="981085"/>
    <lineage>
        <taxon>Eukaryota</taxon>
        <taxon>Viridiplantae</taxon>
        <taxon>Streptophyta</taxon>
        <taxon>Embryophyta</taxon>
        <taxon>Tracheophyta</taxon>
        <taxon>Spermatophyta</taxon>
        <taxon>Magnoliopsida</taxon>
        <taxon>eudicotyledons</taxon>
        <taxon>Gunneridae</taxon>
        <taxon>Pentapetalae</taxon>
        <taxon>rosids</taxon>
        <taxon>fabids</taxon>
        <taxon>Rosales</taxon>
        <taxon>Moraceae</taxon>
        <taxon>Moreae</taxon>
        <taxon>Morus</taxon>
    </lineage>
</organism>
<evidence type="ECO:0000313" key="1">
    <source>
        <dbReference type="EMBL" id="EXB73706.1"/>
    </source>
</evidence>
<gene>
    <name evidence="1" type="ORF">L484_026872</name>
</gene>
<sequence length="56" mass="6367">MANLQAKVEELQKEIAAAKEKYLANGRLEGYEEDKKVGAETTISEYFALFIFLKLL</sequence>
<dbReference type="AlphaFoldDB" id="W9RUM1"/>
<accession>W9RUM1</accession>
<name>W9RUM1_9ROSA</name>
<dbReference type="EMBL" id="KE344640">
    <property type="protein sequence ID" value="EXB73706.1"/>
    <property type="molecule type" value="Genomic_DNA"/>
</dbReference>
<dbReference type="Proteomes" id="UP000030645">
    <property type="component" value="Unassembled WGS sequence"/>
</dbReference>
<keyword evidence="2" id="KW-1185">Reference proteome</keyword>